<dbReference type="PANTHER" id="PTHR13800:SF6">
    <property type="entry name" value="TRANSIENT RECEPTOR POTENTIAL CATION CHANNEL SUBFAMILY M MEMBER 4"/>
    <property type="match status" value="1"/>
</dbReference>
<dbReference type="AlphaFoldDB" id="A0A2I4C8X2"/>
<dbReference type="InterPro" id="IPR050927">
    <property type="entry name" value="TRPM"/>
</dbReference>
<keyword evidence="3" id="KW-0675">Receptor</keyword>
<dbReference type="GO" id="GO:0005227">
    <property type="term" value="F:calcium-activated cation channel activity"/>
    <property type="evidence" value="ECO:0007669"/>
    <property type="project" value="TreeGrafter"/>
</dbReference>
<evidence type="ECO:0000256" key="1">
    <source>
        <dbReference type="SAM" id="MobiDB-lite"/>
    </source>
</evidence>
<dbReference type="PANTHER" id="PTHR13800">
    <property type="entry name" value="TRANSIENT RECEPTOR POTENTIAL CATION CHANNEL, SUBFAMILY M, MEMBER 6"/>
    <property type="match status" value="1"/>
</dbReference>
<dbReference type="GO" id="GO:0005886">
    <property type="term" value="C:plasma membrane"/>
    <property type="evidence" value="ECO:0007669"/>
    <property type="project" value="TreeGrafter"/>
</dbReference>
<feature type="non-terminal residue" evidence="3">
    <location>
        <position position="127"/>
    </location>
</feature>
<organism evidence="2 3">
    <name type="scientific">Austrofundulus limnaeus</name>
    <name type="common">Annual killifish</name>
    <dbReference type="NCBI Taxonomy" id="52670"/>
    <lineage>
        <taxon>Eukaryota</taxon>
        <taxon>Metazoa</taxon>
        <taxon>Chordata</taxon>
        <taxon>Craniata</taxon>
        <taxon>Vertebrata</taxon>
        <taxon>Euteleostomi</taxon>
        <taxon>Actinopterygii</taxon>
        <taxon>Neopterygii</taxon>
        <taxon>Teleostei</taxon>
        <taxon>Neoteleostei</taxon>
        <taxon>Acanthomorphata</taxon>
        <taxon>Ovalentaria</taxon>
        <taxon>Atherinomorphae</taxon>
        <taxon>Cyprinodontiformes</taxon>
        <taxon>Rivulidae</taxon>
        <taxon>Austrofundulus</taxon>
    </lineage>
</organism>
<dbReference type="GO" id="GO:0099604">
    <property type="term" value="F:ligand-gated calcium channel activity"/>
    <property type="evidence" value="ECO:0007669"/>
    <property type="project" value="TreeGrafter"/>
</dbReference>
<dbReference type="InParanoid" id="A0A2I4C8X2"/>
<gene>
    <name evidence="3" type="primary">LOC106526390</name>
</gene>
<dbReference type="KEGG" id="alim:106526390"/>
<dbReference type="RefSeq" id="XP_013876441.1">
    <property type="nucleotide sequence ID" value="XM_014020987.1"/>
</dbReference>
<dbReference type="GeneID" id="106526390"/>
<evidence type="ECO:0000313" key="2">
    <source>
        <dbReference type="Proteomes" id="UP000192220"/>
    </source>
</evidence>
<feature type="region of interest" description="Disordered" evidence="1">
    <location>
        <begin position="1"/>
        <end position="23"/>
    </location>
</feature>
<dbReference type="OrthoDB" id="8921034at2759"/>
<accession>A0A2I4C8X2</accession>
<protein>
    <submittedName>
        <fullName evidence="3">Transient receptor potential cation channel subfamily M member 4</fullName>
    </submittedName>
</protein>
<dbReference type="Proteomes" id="UP000192220">
    <property type="component" value="Unplaced"/>
</dbReference>
<evidence type="ECO:0000313" key="3">
    <source>
        <dbReference type="RefSeq" id="XP_013876441.1"/>
    </source>
</evidence>
<name>A0A2I4C8X2_AUSLI</name>
<sequence>MVVELDKDRDGGGGKVGSRKEKDQSWIPKIFKKRVCTTFVENPSNGALCQCGGGKDVHDSVATEDSFGAAMVPQWDSMQHSCELPTDAFGELEFAGHGRRHSHFLRLSCDTPPGAVFNLMTVLWELP</sequence>
<proteinExistence type="predicted"/>
<keyword evidence="2" id="KW-1185">Reference proteome</keyword>
<reference evidence="3" key="1">
    <citation type="submission" date="2025-08" db="UniProtKB">
        <authorList>
            <consortium name="RefSeq"/>
        </authorList>
    </citation>
    <scope>IDENTIFICATION</scope>
</reference>